<accession>A0ABD1LMH6</accession>
<dbReference type="AlphaFoldDB" id="A0ABD1LMH6"/>
<sequence>MECLKFASLTLSSPSPRSGMLGKQLNSSFLTIDSAAQLSYCRNDLAAASSITLPNIRFSCRTHEM</sequence>
<protein>
    <submittedName>
        <fullName evidence="1">Uncharacterized protein</fullName>
    </submittedName>
</protein>
<proteinExistence type="predicted"/>
<name>A0ABD1LMH6_9FABA</name>
<comment type="caution">
    <text evidence="1">The sequence shown here is derived from an EMBL/GenBank/DDBJ whole genome shotgun (WGS) entry which is preliminary data.</text>
</comment>
<dbReference type="EMBL" id="JBGMDY010000008">
    <property type="protein sequence ID" value="KAL2324724.1"/>
    <property type="molecule type" value="Genomic_DNA"/>
</dbReference>
<dbReference type="Proteomes" id="UP001603857">
    <property type="component" value="Unassembled WGS sequence"/>
</dbReference>
<organism evidence="1 2">
    <name type="scientific">Flemingia macrophylla</name>
    <dbReference type="NCBI Taxonomy" id="520843"/>
    <lineage>
        <taxon>Eukaryota</taxon>
        <taxon>Viridiplantae</taxon>
        <taxon>Streptophyta</taxon>
        <taxon>Embryophyta</taxon>
        <taxon>Tracheophyta</taxon>
        <taxon>Spermatophyta</taxon>
        <taxon>Magnoliopsida</taxon>
        <taxon>eudicotyledons</taxon>
        <taxon>Gunneridae</taxon>
        <taxon>Pentapetalae</taxon>
        <taxon>rosids</taxon>
        <taxon>fabids</taxon>
        <taxon>Fabales</taxon>
        <taxon>Fabaceae</taxon>
        <taxon>Papilionoideae</taxon>
        <taxon>50 kb inversion clade</taxon>
        <taxon>NPAAA clade</taxon>
        <taxon>indigoferoid/millettioid clade</taxon>
        <taxon>Phaseoleae</taxon>
        <taxon>Flemingia</taxon>
    </lineage>
</organism>
<reference evidence="1 2" key="1">
    <citation type="submission" date="2024-08" db="EMBL/GenBank/DDBJ databases">
        <title>Insights into the chromosomal genome structure of Flemingia macrophylla.</title>
        <authorList>
            <person name="Ding Y."/>
            <person name="Zhao Y."/>
            <person name="Bi W."/>
            <person name="Wu M."/>
            <person name="Zhao G."/>
            <person name="Gong Y."/>
            <person name="Li W."/>
            <person name="Zhang P."/>
        </authorList>
    </citation>
    <scope>NUCLEOTIDE SEQUENCE [LARGE SCALE GENOMIC DNA]</scope>
    <source>
        <strain evidence="1">DYQJB</strain>
        <tissue evidence="1">Leaf</tissue>
    </source>
</reference>
<evidence type="ECO:0000313" key="2">
    <source>
        <dbReference type="Proteomes" id="UP001603857"/>
    </source>
</evidence>
<keyword evidence="2" id="KW-1185">Reference proteome</keyword>
<gene>
    <name evidence="1" type="ORF">Fmac_023782</name>
</gene>
<evidence type="ECO:0000313" key="1">
    <source>
        <dbReference type="EMBL" id="KAL2324724.1"/>
    </source>
</evidence>